<dbReference type="Proteomes" id="UP001066276">
    <property type="component" value="Chromosome 11"/>
</dbReference>
<accession>A0AAV7LPC3</accession>
<evidence type="ECO:0000313" key="2">
    <source>
        <dbReference type="Proteomes" id="UP001066276"/>
    </source>
</evidence>
<protein>
    <submittedName>
        <fullName evidence="1">Uncharacterized protein</fullName>
    </submittedName>
</protein>
<evidence type="ECO:0000313" key="1">
    <source>
        <dbReference type="EMBL" id="KAJ1092252.1"/>
    </source>
</evidence>
<organism evidence="1 2">
    <name type="scientific">Pleurodeles waltl</name>
    <name type="common">Iberian ribbed newt</name>
    <dbReference type="NCBI Taxonomy" id="8319"/>
    <lineage>
        <taxon>Eukaryota</taxon>
        <taxon>Metazoa</taxon>
        <taxon>Chordata</taxon>
        <taxon>Craniata</taxon>
        <taxon>Vertebrata</taxon>
        <taxon>Euteleostomi</taxon>
        <taxon>Amphibia</taxon>
        <taxon>Batrachia</taxon>
        <taxon>Caudata</taxon>
        <taxon>Salamandroidea</taxon>
        <taxon>Salamandridae</taxon>
        <taxon>Pleurodelinae</taxon>
        <taxon>Pleurodeles</taxon>
    </lineage>
</organism>
<dbReference type="EMBL" id="JANPWB010000015">
    <property type="protein sequence ID" value="KAJ1092252.1"/>
    <property type="molecule type" value="Genomic_DNA"/>
</dbReference>
<sequence length="109" mass="11909">MAIEGLLGGEGVAVRLFYRTCGASKPGLLELTSADRALLTALADNFREPPWNRGRVEVSASCRRKEGLGSEGSSLNHTCFTAVWARSYSECAQMIRKKADYRPALSRAE</sequence>
<dbReference type="AlphaFoldDB" id="A0AAV7LPC3"/>
<reference evidence="1" key="1">
    <citation type="journal article" date="2022" name="bioRxiv">
        <title>Sequencing and chromosome-scale assembly of the giantPleurodeles waltlgenome.</title>
        <authorList>
            <person name="Brown T."/>
            <person name="Elewa A."/>
            <person name="Iarovenko S."/>
            <person name="Subramanian E."/>
            <person name="Araus A.J."/>
            <person name="Petzold A."/>
            <person name="Susuki M."/>
            <person name="Suzuki K.-i.T."/>
            <person name="Hayashi T."/>
            <person name="Toyoda A."/>
            <person name="Oliveira C."/>
            <person name="Osipova E."/>
            <person name="Leigh N.D."/>
            <person name="Simon A."/>
            <person name="Yun M.H."/>
        </authorList>
    </citation>
    <scope>NUCLEOTIDE SEQUENCE</scope>
    <source>
        <strain evidence="1">20211129_DDA</strain>
        <tissue evidence="1">Liver</tissue>
    </source>
</reference>
<comment type="caution">
    <text evidence="1">The sequence shown here is derived from an EMBL/GenBank/DDBJ whole genome shotgun (WGS) entry which is preliminary data.</text>
</comment>
<gene>
    <name evidence="1" type="ORF">NDU88_005364</name>
</gene>
<name>A0AAV7LPC3_PLEWA</name>
<proteinExistence type="predicted"/>
<keyword evidence="2" id="KW-1185">Reference proteome</keyword>